<reference evidence="1" key="1">
    <citation type="submission" date="2021-05" db="EMBL/GenBank/DDBJ databases">
        <authorList>
            <person name="Scholz U."/>
            <person name="Mascher M."/>
            <person name="Fiebig A."/>
        </authorList>
    </citation>
    <scope>NUCLEOTIDE SEQUENCE [LARGE SCALE GENOMIC DNA]</scope>
</reference>
<organism evidence="1 2">
    <name type="scientific">Avena sativa</name>
    <name type="common">Oat</name>
    <dbReference type="NCBI Taxonomy" id="4498"/>
    <lineage>
        <taxon>Eukaryota</taxon>
        <taxon>Viridiplantae</taxon>
        <taxon>Streptophyta</taxon>
        <taxon>Embryophyta</taxon>
        <taxon>Tracheophyta</taxon>
        <taxon>Spermatophyta</taxon>
        <taxon>Magnoliopsida</taxon>
        <taxon>Liliopsida</taxon>
        <taxon>Poales</taxon>
        <taxon>Poaceae</taxon>
        <taxon>BOP clade</taxon>
        <taxon>Pooideae</taxon>
        <taxon>Poodae</taxon>
        <taxon>Poeae</taxon>
        <taxon>Poeae Chloroplast Group 1 (Aveneae type)</taxon>
        <taxon>Aveninae</taxon>
        <taxon>Avena</taxon>
    </lineage>
</organism>
<evidence type="ECO:0000313" key="1">
    <source>
        <dbReference type="EnsemblPlants" id="AVESA.00010b.r2.5CG0920880.1.CDS"/>
    </source>
</evidence>
<dbReference type="EnsemblPlants" id="AVESA.00010b.r2.5CG0920880.1">
    <property type="protein sequence ID" value="AVESA.00010b.r2.5CG0920880.1.CDS"/>
    <property type="gene ID" value="AVESA.00010b.r2.5CG0920880"/>
</dbReference>
<dbReference type="Proteomes" id="UP001732700">
    <property type="component" value="Chromosome 5C"/>
</dbReference>
<evidence type="ECO:0000313" key="2">
    <source>
        <dbReference type="Proteomes" id="UP001732700"/>
    </source>
</evidence>
<name>A0ACD5Y9N1_AVESA</name>
<reference evidence="1" key="2">
    <citation type="submission" date="2025-09" db="UniProtKB">
        <authorList>
            <consortium name="EnsemblPlants"/>
        </authorList>
    </citation>
    <scope>IDENTIFICATION</scope>
</reference>
<protein>
    <submittedName>
        <fullName evidence="1">Uncharacterized protein</fullName>
    </submittedName>
</protein>
<accession>A0ACD5Y9N1</accession>
<sequence>MVSASCKKKDALLQKHHDHLVSMLKNGEILPGRGQHQETSLSKLGDTRWVSYHRTLIWIHQIWDSVIEVLNSITHDGTDLEGRGLASGYMINMETFEFVIILHLMLRVLGLTNALSHALQQKDQNIVSAMNMIVSVKSLLQNLRDDGWEPLLLAATHFCGGRIIIVPNMDDNISARGYPRSSCKMVTCFHYYKVEIFNEVIDRNIVEMNNRFGETSTRLLQCTTCLDPRDSFSRFDHDKLVELASFYSVDFSSHD</sequence>
<proteinExistence type="predicted"/>
<keyword evidence="2" id="KW-1185">Reference proteome</keyword>